<feature type="compositionally biased region" description="Low complexity" evidence="1">
    <location>
        <begin position="1"/>
        <end position="28"/>
    </location>
</feature>
<feature type="region of interest" description="Disordered" evidence="1">
    <location>
        <begin position="1"/>
        <end position="29"/>
    </location>
</feature>
<dbReference type="InterPro" id="IPR045518">
    <property type="entry name" value="2EXR"/>
</dbReference>
<evidence type="ECO:0000313" key="4">
    <source>
        <dbReference type="Proteomes" id="UP000184330"/>
    </source>
</evidence>
<name>A0A1L7WRY9_9HELO</name>
<protein>
    <recommendedName>
        <fullName evidence="2">2EXR domain-containing protein</fullName>
    </recommendedName>
</protein>
<keyword evidence="4" id="KW-1185">Reference proteome</keyword>
<organism evidence="3 4">
    <name type="scientific">Phialocephala subalpina</name>
    <dbReference type="NCBI Taxonomy" id="576137"/>
    <lineage>
        <taxon>Eukaryota</taxon>
        <taxon>Fungi</taxon>
        <taxon>Dikarya</taxon>
        <taxon>Ascomycota</taxon>
        <taxon>Pezizomycotina</taxon>
        <taxon>Leotiomycetes</taxon>
        <taxon>Helotiales</taxon>
        <taxon>Mollisiaceae</taxon>
        <taxon>Phialocephala</taxon>
        <taxon>Phialocephala fortinii species complex</taxon>
    </lineage>
</organism>
<dbReference type="EMBL" id="FJOG01000006">
    <property type="protein sequence ID" value="CZR55529.1"/>
    <property type="molecule type" value="Genomic_DNA"/>
</dbReference>
<dbReference type="Pfam" id="PF20150">
    <property type="entry name" value="2EXR"/>
    <property type="match status" value="1"/>
</dbReference>
<dbReference type="PANTHER" id="PTHR35910">
    <property type="entry name" value="2EXR DOMAIN-CONTAINING PROTEIN"/>
    <property type="match status" value="1"/>
</dbReference>
<proteinExistence type="predicted"/>
<dbReference type="OrthoDB" id="3473305at2759"/>
<accession>A0A1L7WRY9</accession>
<dbReference type="AlphaFoldDB" id="A0A1L7WRY9"/>
<evidence type="ECO:0000256" key="1">
    <source>
        <dbReference type="SAM" id="MobiDB-lite"/>
    </source>
</evidence>
<feature type="domain" description="2EXR" evidence="2">
    <location>
        <begin position="33"/>
        <end position="127"/>
    </location>
</feature>
<evidence type="ECO:0000259" key="2">
    <source>
        <dbReference type="Pfam" id="PF20150"/>
    </source>
</evidence>
<sequence>MAQPPTNPSTQSTTLPTTTSLSPSTTATIPDTFHPFPRLPAELKLKVWKEFNEVESRIVKVTFTRKNEDPVAEISFKLLSPTPSILHVCHDSCAEGLKLYPVTAFNTVRSGGATLKEIYVNPHLDTLIFRVPEWAQRLDGSRDAVDNLVWELWVLSDEDYSFLASGPVPLQTDRWARETHSLVQVRGRDFDNEDDTSTTFLVVLPHEEQQVNDRNGGIDYKDSQSVFNRGRARREEAEEAAIIAVKEAFPNAELGGTDEIAIGLELHSWDGLWEFLLDGVQELC</sequence>
<dbReference type="Proteomes" id="UP000184330">
    <property type="component" value="Unassembled WGS sequence"/>
</dbReference>
<dbReference type="PANTHER" id="PTHR35910:SF1">
    <property type="entry name" value="2EXR DOMAIN-CONTAINING PROTEIN"/>
    <property type="match status" value="1"/>
</dbReference>
<reference evidence="3 4" key="1">
    <citation type="submission" date="2016-03" db="EMBL/GenBank/DDBJ databases">
        <authorList>
            <person name="Ploux O."/>
        </authorList>
    </citation>
    <scope>NUCLEOTIDE SEQUENCE [LARGE SCALE GENOMIC DNA]</scope>
    <source>
        <strain evidence="3 4">UAMH 11012</strain>
    </source>
</reference>
<gene>
    <name evidence="3" type="ORF">PAC_05417</name>
</gene>
<evidence type="ECO:0000313" key="3">
    <source>
        <dbReference type="EMBL" id="CZR55529.1"/>
    </source>
</evidence>